<protein>
    <submittedName>
        <fullName evidence="2">Uncharacterized protein</fullName>
    </submittedName>
</protein>
<comment type="caution">
    <text evidence="2">The sequence shown here is derived from an EMBL/GenBank/DDBJ whole genome shotgun (WGS) entry which is preliminary data.</text>
</comment>
<reference evidence="2" key="1">
    <citation type="submission" date="2019-08" db="EMBL/GenBank/DDBJ databases">
        <authorList>
            <person name="Kucharzyk K."/>
            <person name="Murdoch R.W."/>
            <person name="Higgins S."/>
            <person name="Loffler F."/>
        </authorList>
    </citation>
    <scope>NUCLEOTIDE SEQUENCE</scope>
</reference>
<sequence length="92" mass="10541">MQPLINNAYRDEQCSSRYTVIQHHQNRAFNSVFVQSEDAQGGKTHVRHTRIGYQLLEIGLGQSRKTAIDDRHDGKSHDVGGVFHGSPWRNRQ</sequence>
<organism evidence="2">
    <name type="scientific">bioreactor metagenome</name>
    <dbReference type="NCBI Taxonomy" id="1076179"/>
    <lineage>
        <taxon>unclassified sequences</taxon>
        <taxon>metagenomes</taxon>
        <taxon>ecological metagenomes</taxon>
    </lineage>
</organism>
<feature type="compositionally biased region" description="Basic and acidic residues" evidence="1">
    <location>
        <begin position="67"/>
        <end position="78"/>
    </location>
</feature>
<feature type="region of interest" description="Disordered" evidence="1">
    <location>
        <begin position="67"/>
        <end position="92"/>
    </location>
</feature>
<accession>A0A645G032</accession>
<evidence type="ECO:0000313" key="2">
    <source>
        <dbReference type="EMBL" id="MPN19302.1"/>
    </source>
</evidence>
<dbReference type="EMBL" id="VSSQ01066837">
    <property type="protein sequence ID" value="MPN19302.1"/>
    <property type="molecule type" value="Genomic_DNA"/>
</dbReference>
<name>A0A645G032_9ZZZZ</name>
<evidence type="ECO:0000256" key="1">
    <source>
        <dbReference type="SAM" id="MobiDB-lite"/>
    </source>
</evidence>
<gene>
    <name evidence="2" type="ORF">SDC9_166669</name>
</gene>
<dbReference type="AlphaFoldDB" id="A0A645G032"/>
<proteinExistence type="predicted"/>